<dbReference type="GO" id="GO:0036064">
    <property type="term" value="C:ciliary basal body"/>
    <property type="evidence" value="ECO:0007669"/>
    <property type="project" value="TreeGrafter"/>
</dbReference>
<feature type="domain" description="Rhodanese" evidence="11">
    <location>
        <begin position="153"/>
        <end position="247"/>
    </location>
</feature>
<dbReference type="Pfam" id="PF00581">
    <property type="entry name" value="Rhodanese"/>
    <property type="match status" value="1"/>
</dbReference>
<dbReference type="InterPro" id="IPR051889">
    <property type="entry name" value="CEP41"/>
</dbReference>
<dbReference type="PROSITE" id="PS50206">
    <property type="entry name" value="RHODANESE_3"/>
    <property type="match status" value="1"/>
</dbReference>
<keyword evidence="4" id="KW-0963">Cytoplasm</keyword>
<evidence type="ECO:0000256" key="6">
    <source>
        <dbReference type="ARBA" id="ARBA00022927"/>
    </source>
</evidence>
<evidence type="ECO:0000313" key="12">
    <source>
        <dbReference type="EMBL" id="VDL62147.1"/>
    </source>
</evidence>
<evidence type="ECO:0000256" key="1">
    <source>
        <dbReference type="ARBA" id="ARBA00004120"/>
    </source>
</evidence>
<evidence type="ECO:0000256" key="3">
    <source>
        <dbReference type="ARBA" id="ARBA00022448"/>
    </source>
</evidence>
<evidence type="ECO:0000256" key="10">
    <source>
        <dbReference type="ARBA" id="ARBA00038465"/>
    </source>
</evidence>
<keyword evidence="3" id="KW-0813">Transport</keyword>
<protein>
    <submittedName>
        <fullName evidence="14">Rhodanese domain-containing protein</fullName>
    </submittedName>
</protein>
<dbReference type="PANTHER" id="PTHR44390:SF1">
    <property type="entry name" value="CENTROSOMAL PROTEIN OF 41 KDA"/>
    <property type="match status" value="1"/>
</dbReference>
<dbReference type="GO" id="GO:0015031">
    <property type="term" value="P:protein transport"/>
    <property type="evidence" value="ECO:0007669"/>
    <property type="project" value="UniProtKB-KW"/>
</dbReference>
<dbReference type="GO" id="GO:0060271">
    <property type="term" value="P:cilium assembly"/>
    <property type="evidence" value="ECO:0007669"/>
    <property type="project" value="TreeGrafter"/>
</dbReference>
<dbReference type="SUPFAM" id="SSF52821">
    <property type="entry name" value="Rhodanese/Cell cycle control phosphatase"/>
    <property type="match status" value="1"/>
</dbReference>
<dbReference type="InterPro" id="IPR001763">
    <property type="entry name" value="Rhodanese-like_dom"/>
</dbReference>
<dbReference type="InterPro" id="IPR036873">
    <property type="entry name" value="Rhodanese-like_dom_sf"/>
</dbReference>
<comment type="similarity">
    <text evidence="10">Belongs to the CEP41 family.</text>
</comment>
<accession>A0A0R3SVU9</accession>
<dbReference type="WBParaSite" id="HDID_0000973401-mRNA-1">
    <property type="protein sequence ID" value="HDID_0000973401-mRNA-1"/>
    <property type="gene ID" value="HDID_0000973401"/>
</dbReference>
<evidence type="ECO:0000256" key="9">
    <source>
        <dbReference type="ARBA" id="ARBA00023273"/>
    </source>
</evidence>
<dbReference type="PANTHER" id="PTHR44390">
    <property type="entry name" value="CENTROSOMAL PROTEIN OF 41 KDA"/>
    <property type="match status" value="1"/>
</dbReference>
<evidence type="ECO:0000256" key="2">
    <source>
        <dbReference type="ARBA" id="ARBA00004300"/>
    </source>
</evidence>
<dbReference type="AlphaFoldDB" id="A0A0R3SVU9"/>
<evidence type="ECO:0000256" key="5">
    <source>
        <dbReference type="ARBA" id="ARBA00022794"/>
    </source>
</evidence>
<dbReference type="EMBL" id="UYSG01011381">
    <property type="protein sequence ID" value="VDL62147.1"/>
    <property type="molecule type" value="Genomic_DNA"/>
</dbReference>
<evidence type="ECO:0000256" key="7">
    <source>
        <dbReference type="ARBA" id="ARBA00023069"/>
    </source>
</evidence>
<dbReference type="SMART" id="SM00450">
    <property type="entry name" value="RHOD"/>
    <property type="match status" value="1"/>
</dbReference>
<dbReference type="Gene3D" id="3.40.250.10">
    <property type="entry name" value="Rhodanese-like domain"/>
    <property type="match status" value="1"/>
</dbReference>
<reference evidence="14" key="1">
    <citation type="submission" date="2017-02" db="UniProtKB">
        <authorList>
            <consortium name="WormBaseParasite"/>
        </authorList>
    </citation>
    <scope>IDENTIFICATION</scope>
</reference>
<evidence type="ECO:0000259" key="11">
    <source>
        <dbReference type="PROSITE" id="PS50206"/>
    </source>
</evidence>
<keyword evidence="6" id="KW-0653">Protein transport</keyword>
<keyword evidence="8" id="KW-0206">Cytoskeleton</keyword>
<dbReference type="Proteomes" id="UP000274504">
    <property type="component" value="Unassembled WGS sequence"/>
</dbReference>
<evidence type="ECO:0000256" key="8">
    <source>
        <dbReference type="ARBA" id="ARBA00023212"/>
    </source>
</evidence>
<sequence length="252" mass="29051">MPQVARKKKIDPLQKAIPKNPRYADVLATVDSGSSLSRYLRKLDETNENFKIKPGEIFRRMKMTTFVHLVIQVAETNNSIDQNDIQIDNNRPIDGCDDEKQCDAINDSVDPAVNRRHTLESVIHGIGECDINDKDQLPKDSKTAKTKQYDCPYLLLDVRDKDEFDLCHIIKAINYPHTMLSRCMNFEIREMLAYRNKPGHIIILYDEDETVAPRVATVLVERGYENVFLLSGGLKVSYFQYIFKLWSLNLVN</sequence>
<dbReference type="GO" id="GO:0005813">
    <property type="term" value="C:centrosome"/>
    <property type="evidence" value="ECO:0007669"/>
    <property type="project" value="UniProtKB-SubCell"/>
</dbReference>
<comment type="subcellular location">
    <subcellularLocation>
        <location evidence="1">Cytoplasm</location>
        <location evidence="1">Cytoskeleton</location>
        <location evidence="1">Cilium basal body</location>
    </subcellularLocation>
    <subcellularLocation>
        <location evidence="2">Cytoplasm</location>
        <location evidence="2">Cytoskeleton</location>
        <location evidence="2">Microtubule organizing center</location>
        <location evidence="2">Centrosome</location>
    </subcellularLocation>
</comment>
<dbReference type="OrthoDB" id="70250at2759"/>
<keyword evidence="9" id="KW-0966">Cell projection</keyword>
<dbReference type="STRING" id="6216.A0A0R3SVU9"/>
<proteinExistence type="inferred from homology"/>
<gene>
    <name evidence="12" type="ORF">HDID_LOCUS9732</name>
</gene>
<reference evidence="12 13" key="2">
    <citation type="submission" date="2018-11" db="EMBL/GenBank/DDBJ databases">
        <authorList>
            <consortium name="Pathogen Informatics"/>
        </authorList>
    </citation>
    <scope>NUCLEOTIDE SEQUENCE [LARGE SCALE GENOMIC DNA]</scope>
</reference>
<keyword evidence="5" id="KW-0970">Cilium biogenesis/degradation</keyword>
<keyword evidence="7" id="KW-0969">Cilium</keyword>
<evidence type="ECO:0000256" key="4">
    <source>
        <dbReference type="ARBA" id="ARBA00022490"/>
    </source>
</evidence>
<evidence type="ECO:0000313" key="13">
    <source>
        <dbReference type="Proteomes" id="UP000274504"/>
    </source>
</evidence>
<organism evidence="14">
    <name type="scientific">Hymenolepis diminuta</name>
    <name type="common">Rat tapeworm</name>
    <dbReference type="NCBI Taxonomy" id="6216"/>
    <lineage>
        <taxon>Eukaryota</taxon>
        <taxon>Metazoa</taxon>
        <taxon>Spiralia</taxon>
        <taxon>Lophotrochozoa</taxon>
        <taxon>Platyhelminthes</taxon>
        <taxon>Cestoda</taxon>
        <taxon>Eucestoda</taxon>
        <taxon>Cyclophyllidea</taxon>
        <taxon>Hymenolepididae</taxon>
        <taxon>Hymenolepis</taxon>
    </lineage>
</organism>
<evidence type="ECO:0000313" key="14">
    <source>
        <dbReference type="WBParaSite" id="HDID_0000973401-mRNA-1"/>
    </source>
</evidence>
<dbReference type="CDD" id="cd00158">
    <property type="entry name" value="RHOD"/>
    <property type="match status" value="1"/>
</dbReference>
<name>A0A0R3SVU9_HYMDI</name>